<proteinExistence type="predicted"/>
<evidence type="ECO:0000313" key="3">
    <source>
        <dbReference type="Proteomes" id="UP000235023"/>
    </source>
</evidence>
<name>A0A2J5HPV2_9EURO</name>
<evidence type="ECO:0000313" key="2">
    <source>
        <dbReference type="EMBL" id="PLN79260.1"/>
    </source>
</evidence>
<dbReference type="EMBL" id="KZ559563">
    <property type="protein sequence ID" value="PLN79260.1"/>
    <property type="molecule type" value="Genomic_DNA"/>
</dbReference>
<feature type="non-terminal residue" evidence="2">
    <location>
        <position position="120"/>
    </location>
</feature>
<accession>A0A2J5HPV2</accession>
<sequence length="120" mass="14308">MISLVEVSSPMFSLSGARLLPSDIPLLFLSLVFHGALLSIFLFFFFFFFLFISPCVCNFWDVPPDRHLNHRRHHRRSWAGIFHGRPHYRRWKTFLTFSFSLILIMSSDLTRTMERYSLVY</sequence>
<keyword evidence="1" id="KW-0812">Transmembrane</keyword>
<keyword evidence="1" id="KW-0472">Membrane</keyword>
<dbReference type="Proteomes" id="UP000235023">
    <property type="component" value="Unassembled WGS sequence"/>
</dbReference>
<reference evidence="3" key="1">
    <citation type="submission" date="2017-12" db="EMBL/GenBank/DDBJ databases">
        <authorList>
            <consortium name="DOE Joint Genome Institute"/>
            <person name="Mondo S.J."/>
            <person name="Kjaerbolling I."/>
            <person name="Vesth T.C."/>
            <person name="Frisvad J.C."/>
            <person name="Nybo J.L."/>
            <person name="Theobald S."/>
            <person name="Kuo A."/>
            <person name="Bowyer P."/>
            <person name="Matsuda Y."/>
            <person name="Lyhne E.K."/>
            <person name="Kogle M.E."/>
            <person name="Clum A."/>
            <person name="Lipzen A."/>
            <person name="Salamov A."/>
            <person name="Ngan C.Y."/>
            <person name="Daum C."/>
            <person name="Chiniquy J."/>
            <person name="Barry K."/>
            <person name="LaButti K."/>
            <person name="Haridas S."/>
            <person name="Simmons B.A."/>
            <person name="Magnuson J.K."/>
            <person name="Mortensen U.H."/>
            <person name="Larsen T.O."/>
            <person name="Grigoriev I.V."/>
            <person name="Baker S.E."/>
            <person name="Andersen M.R."/>
            <person name="Nordberg H.P."/>
            <person name="Cantor M.N."/>
            <person name="Hua S.X."/>
        </authorList>
    </citation>
    <scope>NUCLEOTIDE SEQUENCE [LARGE SCALE GENOMIC DNA]</scope>
    <source>
        <strain evidence="3">IBT 19404</strain>
    </source>
</reference>
<feature type="transmembrane region" description="Helical" evidence="1">
    <location>
        <begin position="26"/>
        <end position="52"/>
    </location>
</feature>
<keyword evidence="3" id="KW-1185">Reference proteome</keyword>
<organism evidence="2 3">
    <name type="scientific">Aspergillus taichungensis</name>
    <dbReference type="NCBI Taxonomy" id="482145"/>
    <lineage>
        <taxon>Eukaryota</taxon>
        <taxon>Fungi</taxon>
        <taxon>Dikarya</taxon>
        <taxon>Ascomycota</taxon>
        <taxon>Pezizomycotina</taxon>
        <taxon>Eurotiomycetes</taxon>
        <taxon>Eurotiomycetidae</taxon>
        <taxon>Eurotiales</taxon>
        <taxon>Aspergillaceae</taxon>
        <taxon>Aspergillus</taxon>
        <taxon>Aspergillus subgen. Circumdati</taxon>
    </lineage>
</organism>
<evidence type="ECO:0000256" key="1">
    <source>
        <dbReference type="SAM" id="Phobius"/>
    </source>
</evidence>
<dbReference type="AlphaFoldDB" id="A0A2J5HPV2"/>
<gene>
    <name evidence="2" type="ORF">BDW42DRAFT_173396</name>
</gene>
<keyword evidence="1" id="KW-1133">Transmembrane helix</keyword>
<protein>
    <submittedName>
        <fullName evidence="2">Uncharacterized protein</fullName>
    </submittedName>
</protein>